<accession>C6SGV3</accession>
<sequence>MHHFVDFRSMAVGSIDDFCRPPHPHSDISL</sequence>
<evidence type="ECO:0000313" key="1">
    <source>
        <dbReference type="EMBL" id="CBA04355.1"/>
    </source>
</evidence>
<gene>
    <name evidence="1" type="ORF">NMW_0168</name>
</gene>
<dbReference type="EMBL" id="AM889138">
    <property type="protein sequence ID" value="CBA04355.1"/>
    <property type="molecule type" value="Genomic_DNA"/>
</dbReference>
<proteinExistence type="predicted"/>
<reference evidence="1" key="1">
    <citation type="journal article" date="2008" name="Proc. Natl. Acad. Sci. U.S.A.">
        <title>Whole-genome comparison of disease and carriage strains provides insights into virulence evolution in Neisseria meningitidis.</title>
        <authorList>
            <person name="Schoen C."/>
            <person name="Blom J."/>
            <person name="Claus H."/>
            <person name="Schramm-Glueck A."/>
            <person name="Brandt P."/>
            <person name="Mueller T."/>
            <person name="Goesmann A."/>
            <person name="Joseph B."/>
            <person name="Konietzny S."/>
            <person name="Kurzai O."/>
            <person name="Schmitt C."/>
            <person name="Friedrich T."/>
            <person name="Linke B."/>
            <person name="Vogel U."/>
            <person name="Frosch M."/>
        </authorList>
    </citation>
    <scope>NUCLEOTIDE SEQUENCE</scope>
    <source>
        <strain evidence="1">Alpha275</strain>
    </source>
</reference>
<protein>
    <submittedName>
        <fullName evidence="1">Uncharacterized protein</fullName>
    </submittedName>
</protein>
<name>C6SGV3_NEIME</name>
<organism evidence="1">
    <name type="scientific">Neisseria meningitidis alpha275</name>
    <dbReference type="NCBI Taxonomy" id="295996"/>
    <lineage>
        <taxon>Bacteria</taxon>
        <taxon>Pseudomonadati</taxon>
        <taxon>Pseudomonadota</taxon>
        <taxon>Betaproteobacteria</taxon>
        <taxon>Neisseriales</taxon>
        <taxon>Neisseriaceae</taxon>
        <taxon>Neisseria</taxon>
    </lineage>
</organism>
<dbReference type="AlphaFoldDB" id="C6SGV3"/>